<dbReference type="Proteomes" id="UP000054097">
    <property type="component" value="Unassembled WGS sequence"/>
</dbReference>
<evidence type="ECO:0000313" key="3">
    <source>
        <dbReference type="EMBL" id="KIM27698.1"/>
    </source>
</evidence>
<keyword evidence="4" id="KW-1185">Reference proteome</keyword>
<keyword evidence="1" id="KW-0472">Membrane</keyword>
<feature type="transmembrane region" description="Helical" evidence="1">
    <location>
        <begin position="125"/>
        <end position="149"/>
    </location>
</feature>
<dbReference type="STRING" id="933852.A0A0C2WN69"/>
<keyword evidence="1" id="KW-0812">Transmembrane</keyword>
<dbReference type="EMBL" id="KN824297">
    <property type="protein sequence ID" value="KIM27698.1"/>
    <property type="molecule type" value="Genomic_DNA"/>
</dbReference>
<dbReference type="HOGENOM" id="CLU_018688_1_2_1"/>
<dbReference type="OrthoDB" id="3219854at2759"/>
<feature type="transmembrane region" description="Helical" evidence="1">
    <location>
        <begin position="69"/>
        <end position="92"/>
    </location>
</feature>
<feature type="transmembrane region" description="Helical" evidence="1">
    <location>
        <begin position="7"/>
        <end position="24"/>
    </location>
</feature>
<evidence type="ECO:0000313" key="4">
    <source>
        <dbReference type="Proteomes" id="UP000054097"/>
    </source>
</evidence>
<dbReference type="Pfam" id="PF20153">
    <property type="entry name" value="DUF6535"/>
    <property type="match status" value="1"/>
</dbReference>
<evidence type="ECO:0000256" key="1">
    <source>
        <dbReference type="SAM" id="Phobius"/>
    </source>
</evidence>
<feature type="transmembrane region" description="Helical" evidence="1">
    <location>
        <begin position="155"/>
        <end position="176"/>
    </location>
</feature>
<evidence type="ECO:0000259" key="2">
    <source>
        <dbReference type="Pfam" id="PF20153"/>
    </source>
</evidence>
<gene>
    <name evidence="3" type="ORF">M408DRAFT_54007</name>
</gene>
<reference evidence="3 4" key="1">
    <citation type="submission" date="2014-04" db="EMBL/GenBank/DDBJ databases">
        <authorList>
            <consortium name="DOE Joint Genome Institute"/>
            <person name="Kuo A."/>
            <person name="Zuccaro A."/>
            <person name="Kohler A."/>
            <person name="Nagy L.G."/>
            <person name="Floudas D."/>
            <person name="Copeland A."/>
            <person name="Barry K.W."/>
            <person name="Cichocki N."/>
            <person name="Veneault-Fourrey C."/>
            <person name="LaButti K."/>
            <person name="Lindquist E.A."/>
            <person name="Lipzen A."/>
            <person name="Lundell T."/>
            <person name="Morin E."/>
            <person name="Murat C."/>
            <person name="Sun H."/>
            <person name="Tunlid A."/>
            <person name="Henrissat B."/>
            <person name="Grigoriev I.V."/>
            <person name="Hibbett D.S."/>
            <person name="Martin F."/>
            <person name="Nordberg H.P."/>
            <person name="Cantor M.N."/>
            <person name="Hua S.X."/>
        </authorList>
    </citation>
    <scope>NUCLEOTIDE SEQUENCE [LARGE SCALE GENOMIC DNA]</scope>
    <source>
        <strain evidence="3 4">MAFF 305830</strain>
    </source>
</reference>
<feature type="non-terminal residue" evidence="3">
    <location>
        <position position="177"/>
    </location>
</feature>
<protein>
    <recommendedName>
        <fullName evidence="2">DUF6535 domain-containing protein</fullName>
    </recommendedName>
</protein>
<proteinExistence type="predicted"/>
<sequence length="177" mass="19628">WNSSLDSLLVFAGLFAGILTAFLIESRRSLSEDPQETLLREILGAIRNIPVSSNNEQFQPNSSAIHVNALWFSSLALTLISALGGVLAKGWLAKYNPASLRERSSDACERHLRAIRARQWQLEPLITGIPLLIQISLFLFFAGLVIQLLDDDIRIWVTVVILMGSTILMYIVGTLLP</sequence>
<dbReference type="InterPro" id="IPR045338">
    <property type="entry name" value="DUF6535"/>
</dbReference>
<feature type="domain" description="DUF6535" evidence="2">
    <location>
        <begin position="1"/>
        <end position="149"/>
    </location>
</feature>
<dbReference type="AlphaFoldDB" id="A0A0C2WN69"/>
<accession>A0A0C2WN69</accession>
<organism evidence="3 4">
    <name type="scientific">Serendipita vermifera MAFF 305830</name>
    <dbReference type="NCBI Taxonomy" id="933852"/>
    <lineage>
        <taxon>Eukaryota</taxon>
        <taxon>Fungi</taxon>
        <taxon>Dikarya</taxon>
        <taxon>Basidiomycota</taxon>
        <taxon>Agaricomycotina</taxon>
        <taxon>Agaricomycetes</taxon>
        <taxon>Sebacinales</taxon>
        <taxon>Serendipitaceae</taxon>
        <taxon>Serendipita</taxon>
    </lineage>
</organism>
<reference evidence="4" key="2">
    <citation type="submission" date="2015-01" db="EMBL/GenBank/DDBJ databases">
        <title>Evolutionary Origins and Diversification of the Mycorrhizal Mutualists.</title>
        <authorList>
            <consortium name="DOE Joint Genome Institute"/>
            <consortium name="Mycorrhizal Genomics Consortium"/>
            <person name="Kohler A."/>
            <person name="Kuo A."/>
            <person name="Nagy L.G."/>
            <person name="Floudas D."/>
            <person name="Copeland A."/>
            <person name="Barry K.W."/>
            <person name="Cichocki N."/>
            <person name="Veneault-Fourrey C."/>
            <person name="LaButti K."/>
            <person name="Lindquist E.A."/>
            <person name="Lipzen A."/>
            <person name="Lundell T."/>
            <person name="Morin E."/>
            <person name="Murat C."/>
            <person name="Riley R."/>
            <person name="Ohm R."/>
            <person name="Sun H."/>
            <person name="Tunlid A."/>
            <person name="Henrissat B."/>
            <person name="Grigoriev I.V."/>
            <person name="Hibbett D.S."/>
            <person name="Martin F."/>
        </authorList>
    </citation>
    <scope>NUCLEOTIDE SEQUENCE [LARGE SCALE GENOMIC DNA]</scope>
    <source>
        <strain evidence="4">MAFF 305830</strain>
    </source>
</reference>
<feature type="non-terminal residue" evidence="3">
    <location>
        <position position="1"/>
    </location>
</feature>
<keyword evidence="1" id="KW-1133">Transmembrane helix</keyword>
<name>A0A0C2WN69_SERVB</name>